<reference evidence="2 3" key="1">
    <citation type="submission" date="2021-04" db="EMBL/GenBank/DDBJ databases">
        <authorList>
            <person name="Bliznina A."/>
        </authorList>
    </citation>
    <scope>NUCLEOTIDE SEQUENCE [LARGE SCALE GENOMIC DNA]</scope>
</reference>
<evidence type="ECO:0000313" key="2">
    <source>
        <dbReference type="EMBL" id="CAG5113710.1"/>
    </source>
</evidence>
<feature type="transmembrane region" description="Helical" evidence="1">
    <location>
        <begin position="82"/>
        <end position="101"/>
    </location>
</feature>
<protein>
    <submittedName>
        <fullName evidence="2">Oidioi.mRNA.OKI2018_I69.chr2.g7800.t1.cds</fullName>
    </submittedName>
</protein>
<name>A0ABN7TC39_OIKDI</name>
<gene>
    <name evidence="2" type="ORF">OKIOD_LOCUS16565</name>
</gene>
<keyword evidence="3" id="KW-1185">Reference proteome</keyword>
<evidence type="ECO:0000313" key="3">
    <source>
        <dbReference type="Proteomes" id="UP001158576"/>
    </source>
</evidence>
<proteinExistence type="predicted"/>
<keyword evidence="1" id="KW-0812">Transmembrane</keyword>
<evidence type="ECO:0000256" key="1">
    <source>
        <dbReference type="SAM" id="Phobius"/>
    </source>
</evidence>
<dbReference type="Proteomes" id="UP001158576">
    <property type="component" value="Chromosome 2"/>
</dbReference>
<accession>A0ABN7TC39</accession>
<keyword evidence="1" id="KW-0472">Membrane</keyword>
<dbReference type="EMBL" id="OU015567">
    <property type="protein sequence ID" value="CAG5113710.1"/>
    <property type="molecule type" value="Genomic_DNA"/>
</dbReference>
<keyword evidence="1" id="KW-1133">Transmembrane helix</keyword>
<sequence length="153" mass="17255">MGNLLKKFKPIPADYTINGDVHTSHDVDLTADTNHEFTGNFNSQHDININADPLSLQGHISADTEHHETNEIRVSTFENENYGLFALIAFFLTIILAIILLRRASCCNTDKTQSRQSDESAEDAPPSYNFFDKFSRTNKSGNLLLPKYCGIRY</sequence>
<organism evidence="2 3">
    <name type="scientific">Oikopleura dioica</name>
    <name type="common">Tunicate</name>
    <dbReference type="NCBI Taxonomy" id="34765"/>
    <lineage>
        <taxon>Eukaryota</taxon>
        <taxon>Metazoa</taxon>
        <taxon>Chordata</taxon>
        <taxon>Tunicata</taxon>
        <taxon>Appendicularia</taxon>
        <taxon>Copelata</taxon>
        <taxon>Oikopleuridae</taxon>
        <taxon>Oikopleura</taxon>
    </lineage>
</organism>